<dbReference type="Pfam" id="PF08447">
    <property type="entry name" value="PAS_3"/>
    <property type="match status" value="1"/>
</dbReference>
<dbReference type="CDD" id="cd00130">
    <property type="entry name" value="PAS"/>
    <property type="match status" value="1"/>
</dbReference>
<dbReference type="InterPro" id="IPR000014">
    <property type="entry name" value="PAS"/>
</dbReference>
<dbReference type="InterPro" id="IPR001610">
    <property type="entry name" value="PAC"/>
</dbReference>
<accession>A0A7K1L1R8</accession>
<dbReference type="PANTHER" id="PTHR43156:SF2">
    <property type="entry name" value="STAGE II SPORULATION PROTEIN E"/>
    <property type="match status" value="1"/>
</dbReference>
<dbReference type="InterPro" id="IPR052016">
    <property type="entry name" value="Bact_Sigma-Reg"/>
</dbReference>
<name>A0A7K1L1R8_9ACTN</name>
<dbReference type="InterPro" id="IPR036457">
    <property type="entry name" value="PPM-type-like_dom_sf"/>
</dbReference>
<dbReference type="Proteomes" id="UP000432015">
    <property type="component" value="Unassembled WGS sequence"/>
</dbReference>
<dbReference type="InterPro" id="IPR001932">
    <property type="entry name" value="PPM-type_phosphatase-like_dom"/>
</dbReference>
<organism evidence="4 5">
    <name type="scientific">Actinomadura litoris</name>
    <dbReference type="NCBI Taxonomy" id="2678616"/>
    <lineage>
        <taxon>Bacteria</taxon>
        <taxon>Bacillati</taxon>
        <taxon>Actinomycetota</taxon>
        <taxon>Actinomycetes</taxon>
        <taxon>Streptosporangiales</taxon>
        <taxon>Thermomonosporaceae</taxon>
        <taxon>Actinomadura</taxon>
    </lineage>
</organism>
<reference evidence="4 5" key="1">
    <citation type="submission" date="2019-11" db="EMBL/GenBank/DDBJ databases">
        <authorList>
            <person name="Cao P."/>
        </authorList>
    </citation>
    <scope>NUCLEOTIDE SEQUENCE [LARGE SCALE GENOMIC DNA]</scope>
    <source>
        <strain evidence="4 5">NEAU-AAG5</strain>
    </source>
</reference>
<proteinExistence type="predicted"/>
<sequence>MEGAGGGDLTLEVFDLAPVGVAVTSGSDHRLVYANMAYRASFGDRPLGRPMRDAFHDLLQRDYFEMLDHVLATGEAVSREDVPVSLAYPGAGREERFFSFGLSRITGEPGVLIVAVDVTERVTADRQARWAAEAQRRMLRRFQSLVRVSAEIVWVTGPEGTPIEPSPGWERVTGQTWEEFRGMGWVRALHPDDQEPTVRSWAESRRFSRPWRHVYRLRTPKGEYRHFEVNAAPVYENGVVLEWVGTCTDVEQKWLQRHRREVLDRAAAATAEHSDLREMLGALADVLVPALADGCGVHLLPDFTDRPEGGPVTAQRIATGAREGLPRLPPGGEESFPADSGFTRAVERRRPVYRTFEAGRPPADIVPEGTAGWLTRAGANSVVLLPVTVDGEVAAVVTAASCGDRPPISPEDVVLIGQMFDHAHDALSSALRYHRTQRVALALQHGLLAEPPDVPGLDIVARYRASPAAAEVGGDWYDSFVLPDGETVLAIGDVAGHDLAAAVAMSQLRNMLRALAIDRGEAPGDVLRRLCIAMETLSPESTATCALARVCAEAEGWRLTYSVAGHPPPLLVTADGDARLLEDAGNPLLGLLVDRPYRSAVEALPPRCTLFLYTDGLVEHPGEHLDRGLERLLRQASRLAAEPLPLFCDGILEGLPTTGIDDIAAIALRIPAEP</sequence>
<keyword evidence="5" id="KW-1185">Reference proteome</keyword>
<dbReference type="Gene3D" id="3.60.40.10">
    <property type="entry name" value="PPM-type phosphatase domain"/>
    <property type="match status" value="1"/>
</dbReference>
<dbReference type="NCBIfam" id="TIGR00229">
    <property type="entry name" value="sensory_box"/>
    <property type="match status" value="1"/>
</dbReference>
<evidence type="ECO:0000313" key="5">
    <source>
        <dbReference type="Proteomes" id="UP000432015"/>
    </source>
</evidence>
<dbReference type="SUPFAM" id="SSF55785">
    <property type="entry name" value="PYP-like sensor domain (PAS domain)"/>
    <property type="match status" value="2"/>
</dbReference>
<dbReference type="Gene3D" id="3.30.450.40">
    <property type="match status" value="1"/>
</dbReference>
<comment type="caution">
    <text evidence="4">The sequence shown here is derived from an EMBL/GenBank/DDBJ whole genome shotgun (WGS) entry which is preliminary data.</text>
</comment>
<feature type="domain" description="PAS" evidence="2">
    <location>
        <begin position="140"/>
        <end position="206"/>
    </location>
</feature>
<dbReference type="SUPFAM" id="SSF55781">
    <property type="entry name" value="GAF domain-like"/>
    <property type="match status" value="1"/>
</dbReference>
<feature type="domain" description="PPM-type phosphatase" evidence="3">
    <location>
        <begin position="457"/>
        <end position="670"/>
    </location>
</feature>
<keyword evidence="1" id="KW-0378">Hydrolase</keyword>
<gene>
    <name evidence="4" type="ORF">GNZ18_17280</name>
</gene>
<dbReference type="GO" id="GO:0016791">
    <property type="term" value="F:phosphatase activity"/>
    <property type="evidence" value="ECO:0007669"/>
    <property type="project" value="TreeGrafter"/>
</dbReference>
<dbReference type="SMART" id="SM00086">
    <property type="entry name" value="PAC"/>
    <property type="match status" value="1"/>
</dbReference>
<feature type="domain" description="PAS" evidence="2">
    <location>
        <begin position="8"/>
        <end position="76"/>
    </location>
</feature>
<dbReference type="AlphaFoldDB" id="A0A7K1L1R8"/>
<dbReference type="PANTHER" id="PTHR43156">
    <property type="entry name" value="STAGE II SPORULATION PROTEIN E-RELATED"/>
    <property type="match status" value="1"/>
</dbReference>
<dbReference type="InterPro" id="IPR013655">
    <property type="entry name" value="PAS_fold_3"/>
</dbReference>
<evidence type="ECO:0000313" key="4">
    <source>
        <dbReference type="EMBL" id="MUN38342.1"/>
    </source>
</evidence>
<dbReference type="SMART" id="SM00091">
    <property type="entry name" value="PAS"/>
    <property type="match status" value="2"/>
</dbReference>
<dbReference type="EMBL" id="WOFH01000005">
    <property type="protein sequence ID" value="MUN38342.1"/>
    <property type="molecule type" value="Genomic_DNA"/>
</dbReference>
<evidence type="ECO:0000256" key="1">
    <source>
        <dbReference type="ARBA" id="ARBA00022801"/>
    </source>
</evidence>
<dbReference type="SMART" id="SM00331">
    <property type="entry name" value="PP2C_SIG"/>
    <property type="match status" value="1"/>
</dbReference>
<dbReference type="InterPro" id="IPR013656">
    <property type="entry name" value="PAS_4"/>
</dbReference>
<dbReference type="RefSeq" id="WP_156217451.1">
    <property type="nucleotide sequence ID" value="NZ_WOFH01000005.1"/>
</dbReference>
<evidence type="ECO:0000259" key="3">
    <source>
        <dbReference type="SMART" id="SM00331"/>
    </source>
</evidence>
<dbReference type="InterPro" id="IPR035965">
    <property type="entry name" value="PAS-like_dom_sf"/>
</dbReference>
<protein>
    <submittedName>
        <fullName evidence="4">SpoIIE family protein phosphatase</fullName>
    </submittedName>
</protein>
<dbReference type="SUPFAM" id="SSF81606">
    <property type="entry name" value="PP2C-like"/>
    <property type="match status" value="1"/>
</dbReference>
<evidence type="ECO:0000259" key="2">
    <source>
        <dbReference type="SMART" id="SM00091"/>
    </source>
</evidence>
<dbReference type="Pfam" id="PF07228">
    <property type="entry name" value="SpoIIE"/>
    <property type="match status" value="1"/>
</dbReference>
<dbReference type="Gene3D" id="3.30.450.20">
    <property type="entry name" value="PAS domain"/>
    <property type="match status" value="2"/>
</dbReference>
<dbReference type="Pfam" id="PF08448">
    <property type="entry name" value="PAS_4"/>
    <property type="match status" value="1"/>
</dbReference>
<dbReference type="InterPro" id="IPR029016">
    <property type="entry name" value="GAF-like_dom_sf"/>
</dbReference>